<proteinExistence type="predicted"/>
<reference evidence="2 3" key="1">
    <citation type="submission" date="2020-04" db="EMBL/GenBank/DDBJ databases">
        <title>Chromosome-level genome assembly of a cyprinid fish Onychostoma macrolepis by integration of Nanopore Sequencing, Bionano and Hi-C technology.</title>
        <authorList>
            <person name="Wang D."/>
        </authorList>
    </citation>
    <scope>NUCLEOTIDE SEQUENCE [LARGE SCALE GENOMIC DNA]</scope>
    <source>
        <strain evidence="2">SWU-2019</strain>
        <tissue evidence="2">Muscle</tissue>
    </source>
</reference>
<dbReference type="AlphaFoldDB" id="A0A7J6D577"/>
<dbReference type="Proteomes" id="UP000579812">
    <property type="component" value="Unassembled WGS sequence"/>
</dbReference>
<name>A0A7J6D577_9TELE</name>
<evidence type="ECO:0000313" key="2">
    <source>
        <dbReference type="EMBL" id="KAF4114387.1"/>
    </source>
</evidence>
<sequence length="151" mass="16282">MGDDEEAVASSTTQYLTQEDNQDDLLLLMTHSSPGEPVEEHLEDPTSPTLDQKPTKEQVELLLLALKLKHGLTNSALEDIMHLINFSAGPGGELAMGRGEDRRKEKGKTVGKIVGGPEMPAEPCSRRLRLGGPARCRGQPRAEAQLSGETG</sequence>
<protein>
    <submittedName>
        <fullName evidence="2">Uncharacterized protein</fullName>
    </submittedName>
</protein>
<feature type="region of interest" description="Disordered" evidence="1">
    <location>
        <begin position="95"/>
        <end position="151"/>
    </location>
</feature>
<feature type="region of interest" description="Disordered" evidence="1">
    <location>
        <begin position="1"/>
        <end position="53"/>
    </location>
</feature>
<evidence type="ECO:0000256" key="1">
    <source>
        <dbReference type="SAM" id="MobiDB-lite"/>
    </source>
</evidence>
<gene>
    <name evidence="2" type="ORF">G5714_004610</name>
</gene>
<dbReference type="EMBL" id="JAAMOB010000004">
    <property type="protein sequence ID" value="KAF4114387.1"/>
    <property type="molecule type" value="Genomic_DNA"/>
</dbReference>
<evidence type="ECO:0000313" key="3">
    <source>
        <dbReference type="Proteomes" id="UP000579812"/>
    </source>
</evidence>
<feature type="compositionally biased region" description="Polar residues" evidence="1">
    <location>
        <begin position="9"/>
        <end position="19"/>
    </location>
</feature>
<accession>A0A7J6D577</accession>
<organism evidence="2 3">
    <name type="scientific">Onychostoma macrolepis</name>
    <dbReference type="NCBI Taxonomy" id="369639"/>
    <lineage>
        <taxon>Eukaryota</taxon>
        <taxon>Metazoa</taxon>
        <taxon>Chordata</taxon>
        <taxon>Craniata</taxon>
        <taxon>Vertebrata</taxon>
        <taxon>Euteleostomi</taxon>
        <taxon>Actinopterygii</taxon>
        <taxon>Neopterygii</taxon>
        <taxon>Teleostei</taxon>
        <taxon>Ostariophysi</taxon>
        <taxon>Cypriniformes</taxon>
        <taxon>Cyprinidae</taxon>
        <taxon>Acrossocheilinae</taxon>
        <taxon>Onychostoma</taxon>
    </lineage>
</organism>
<feature type="compositionally biased region" description="Basic and acidic residues" evidence="1">
    <location>
        <begin position="98"/>
        <end position="108"/>
    </location>
</feature>
<keyword evidence="3" id="KW-1185">Reference proteome</keyword>
<comment type="caution">
    <text evidence="2">The sequence shown here is derived from an EMBL/GenBank/DDBJ whole genome shotgun (WGS) entry which is preliminary data.</text>
</comment>